<dbReference type="PROSITE" id="PS50109">
    <property type="entry name" value="HIS_KIN"/>
    <property type="match status" value="1"/>
</dbReference>
<proteinExistence type="predicted"/>
<feature type="compositionally biased region" description="Basic residues" evidence="8">
    <location>
        <begin position="903"/>
        <end position="916"/>
    </location>
</feature>
<feature type="compositionally biased region" description="Basic and acidic residues" evidence="8">
    <location>
        <begin position="877"/>
        <end position="890"/>
    </location>
</feature>
<dbReference type="Gene3D" id="3.30.565.10">
    <property type="entry name" value="Histidine kinase-like ATPase, C-terminal domain"/>
    <property type="match status" value="1"/>
</dbReference>
<dbReference type="InterPro" id="IPR005467">
    <property type="entry name" value="His_kinase_dom"/>
</dbReference>
<dbReference type="SUPFAM" id="SSF52172">
    <property type="entry name" value="CheY-like"/>
    <property type="match status" value="1"/>
</dbReference>
<dbReference type="PANTHER" id="PTHR43547">
    <property type="entry name" value="TWO-COMPONENT HISTIDINE KINASE"/>
    <property type="match status" value="1"/>
</dbReference>
<keyword evidence="5 11" id="KW-0418">Kinase</keyword>
<feature type="compositionally biased region" description="Basic residues" evidence="8">
    <location>
        <begin position="1069"/>
        <end position="1078"/>
    </location>
</feature>
<evidence type="ECO:0000256" key="6">
    <source>
        <dbReference type="ARBA" id="ARBA00023012"/>
    </source>
</evidence>
<evidence type="ECO:0000256" key="4">
    <source>
        <dbReference type="ARBA" id="ARBA00022553"/>
    </source>
</evidence>
<sequence length="1169" mass="123279">MDIQASTGLDAVLAAGGSMGRLMRARDWAATPLGPMDGWPQSLRSSLSICLASEFPMVIYWGPRLATLYNDAYRPTLGVKHPRSLGQPADECWAEIWPTIGPMLEGVLTRGDATYSHDLLLILQRAGFREEGYFCFSFSPIRDESGGVGGVFCAVTETTERVVGARRLALVRELGERSTAAASSAAAACAWAAGVLARNPYDVPFALLYLLDGEHAELSGATGLVPGGPLSPARVALSGGGPWSLAAARTGVVEVAHPGAPQLTALAREGFDPPERALVLPIARPGAERPAGLLVAGLNSGRPVDGSSRDFAVLLADHVSAAVADATALQAERHRAEQLAALDRAKTMFFSNISHEFRTPLTLLLGPTEDLLAEREALRGSDRERVEMIHRNALRLLKLVNALLDFSRAEAGRMTPRPEPVDLPALTAELASLFQVPAERGGLRLVVDCRPLPGPVDADPDMWEKIVLNLLSNAFKFTLDGEIRVRVEAAGEHVRLVVADTGVGIPPGELPRLFDRFHRVAGTGARSEEGSGIGLSLVRELVQLHGGTVEVDSTLGAGSTFTVLMPRRAGAAREPAAVPAVPGAAPAGRASGAYVQEAMSWAPPAPAAAGEPGLAPEVLVVDDNADMRAYLHRVLAPHWRVRSVAGGREALAASAEAVPELVLSDVMMPGLDGFGLLRALRADEATRHVPVILISARAGQEAAIEGLDAGADDYLIKPFTAAELTARVRTHLETARQRRRAAERVAALAEASRRLTAGLDPDEISRVLCEEIVPAFAAGCAVWLHHDDPDGDGDSGGRPRPAPAATPGSSPATCRRRPAPRSTPRPPARHRRRPADHSQHPQHSHRPRRPCRLAGRRGRGRGRGRGGDAGVAAPWPGDRRGDPGRADGRHGRPRRAGVPARPGRPRRRRPRQRRPVRAPAPHLGAAPALTAARRPAPLPGDRAGLPLPAGRGRPVRRRRLVRRAGPARRPAGAGDRRRDGAGRAGRRADGAAAHRDPGVHAGGAARRAAAGTAQRVPRHGRPPPVHHLVLRGLRPGRAPAGAGQRRAPAAAAVVAVRAGAAAAGAPRPAARRGRGLRLRRPDLQRAAGVEPAVLHRRPGGGPRAPAGRPAGRAVRRAQRVHRPGGAVRAGDERDGPAGRRRRRGVAGSAPPPGGSLAVHPLSVDSDRSS</sequence>
<feature type="domain" description="Response regulatory" evidence="10">
    <location>
        <begin position="617"/>
        <end position="732"/>
    </location>
</feature>
<feature type="compositionally biased region" description="Low complexity" evidence="8">
    <location>
        <begin position="942"/>
        <end position="952"/>
    </location>
</feature>
<dbReference type="PANTHER" id="PTHR43547:SF2">
    <property type="entry name" value="HYBRID SIGNAL TRANSDUCTION HISTIDINE KINASE C"/>
    <property type="match status" value="1"/>
</dbReference>
<dbReference type="SMART" id="SM00387">
    <property type="entry name" value="HATPase_c"/>
    <property type="match status" value="1"/>
</dbReference>
<dbReference type="EC" id="2.7.13.3" evidence="3"/>
<dbReference type="InterPro" id="IPR004358">
    <property type="entry name" value="Sig_transdc_His_kin-like_C"/>
</dbReference>
<gene>
    <name evidence="11" type="ORF">MF672_017405</name>
</gene>
<feature type="compositionally biased region" description="Low complexity" evidence="8">
    <location>
        <begin position="1002"/>
        <end position="1015"/>
    </location>
</feature>
<dbReference type="InterPro" id="IPR029016">
    <property type="entry name" value="GAF-like_dom_sf"/>
</dbReference>
<dbReference type="InterPro" id="IPR003661">
    <property type="entry name" value="HisK_dim/P_dom"/>
</dbReference>
<dbReference type="GO" id="GO:0016301">
    <property type="term" value="F:kinase activity"/>
    <property type="evidence" value="ECO:0007669"/>
    <property type="project" value="UniProtKB-KW"/>
</dbReference>
<dbReference type="SMART" id="SM00388">
    <property type="entry name" value="HisKA"/>
    <property type="match status" value="1"/>
</dbReference>
<reference evidence="11 12" key="1">
    <citation type="submission" date="2022-04" db="EMBL/GenBank/DDBJ databases">
        <title>Genome draft of Actinomadura sp. ATCC 31491.</title>
        <authorList>
            <person name="Shi X."/>
            <person name="Du Y."/>
        </authorList>
    </citation>
    <scope>NUCLEOTIDE SEQUENCE [LARGE SCALE GENOMIC DNA]</scope>
    <source>
        <strain evidence="11 12">ATCC 31491</strain>
    </source>
</reference>
<dbReference type="CDD" id="cd00082">
    <property type="entry name" value="HisKA"/>
    <property type="match status" value="1"/>
</dbReference>
<feature type="region of interest" description="Disordered" evidence="8">
    <location>
        <begin position="1058"/>
        <end position="1169"/>
    </location>
</feature>
<dbReference type="EMBL" id="JAKRKC020000001">
    <property type="protein sequence ID" value="MCK2215549.1"/>
    <property type="molecule type" value="Genomic_DNA"/>
</dbReference>
<dbReference type="InterPro" id="IPR011006">
    <property type="entry name" value="CheY-like_superfamily"/>
</dbReference>
<dbReference type="PROSITE" id="PS50110">
    <property type="entry name" value="RESPONSE_REGULATORY"/>
    <property type="match status" value="1"/>
</dbReference>
<feature type="compositionally biased region" description="Basic residues" evidence="8">
    <location>
        <begin position="1113"/>
        <end position="1122"/>
    </location>
</feature>
<dbReference type="PRINTS" id="PR00344">
    <property type="entry name" value="BCTRLSENSOR"/>
</dbReference>
<comment type="caution">
    <text evidence="11">The sequence shown here is derived from an EMBL/GenBank/DDBJ whole genome shotgun (WGS) entry which is preliminary data.</text>
</comment>
<dbReference type="Gene3D" id="3.30.450.20">
    <property type="entry name" value="PAS domain"/>
    <property type="match status" value="1"/>
</dbReference>
<evidence type="ECO:0000259" key="10">
    <source>
        <dbReference type="PROSITE" id="PS50110"/>
    </source>
</evidence>
<dbReference type="InterPro" id="IPR036097">
    <property type="entry name" value="HisK_dim/P_sf"/>
</dbReference>
<dbReference type="Pfam" id="PF00072">
    <property type="entry name" value="Response_reg"/>
    <property type="match status" value="1"/>
</dbReference>
<feature type="compositionally biased region" description="Basic residues" evidence="8">
    <location>
        <begin position="953"/>
        <end position="966"/>
    </location>
</feature>
<accession>A0ABT0FTF7</accession>
<evidence type="ECO:0000256" key="2">
    <source>
        <dbReference type="ARBA" id="ARBA00004236"/>
    </source>
</evidence>
<evidence type="ECO:0000313" key="12">
    <source>
        <dbReference type="Proteomes" id="UP001317259"/>
    </source>
</evidence>
<feature type="compositionally biased region" description="Basic and acidic residues" evidence="8">
    <location>
        <begin position="974"/>
        <end position="998"/>
    </location>
</feature>
<feature type="compositionally biased region" description="Low complexity" evidence="8">
    <location>
        <begin position="803"/>
        <end position="813"/>
    </location>
</feature>
<evidence type="ECO:0000256" key="7">
    <source>
        <dbReference type="PROSITE-ProRule" id="PRU00169"/>
    </source>
</evidence>
<dbReference type="InterPro" id="IPR001789">
    <property type="entry name" value="Sig_transdc_resp-reg_receiver"/>
</dbReference>
<comment type="catalytic activity">
    <reaction evidence="1">
        <text>ATP + protein L-histidine = ADP + protein N-phospho-L-histidine.</text>
        <dbReference type="EC" id="2.7.13.3"/>
    </reaction>
</comment>
<dbReference type="Gene3D" id="1.10.287.130">
    <property type="match status" value="1"/>
</dbReference>
<protein>
    <recommendedName>
        <fullName evidence="3">histidine kinase</fullName>
        <ecNumber evidence="3">2.7.13.3</ecNumber>
    </recommendedName>
</protein>
<keyword evidence="6" id="KW-0902">Two-component regulatory system</keyword>
<comment type="subcellular location">
    <subcellularLocation>
        <location evidence="2">Cell membrane</location>
    </subcellularLocation>
</comment>
<dbReference type="Proteomes" id="UP001317259">
    <property type="component" value="Unassembled WGS sequence"/>
</dbReference>
<organism evidence="11 12">
    <name type="scientific">Actinomadura luzonensis</name>
    <dbReference type="NCBI Taxonomy" id="2805427"/>
    <lineage>
        <taxon>Bacteria</taxon>
        <taxon>Bacillati</taxon>
        <taxon>Actinomycetota</taxon>
        <taxon>Actinomycetes</taxon>
        <taxon>Streptosporangiales</taxon>
        <taxon>Thermomonosporaceae</taxon>
        <taxon>Actinomadura</taxon>
    </lineage>
</organism>
<name>A0ABT0FTF7_9ACTN</name>
<dbReference type="InterPro" id="IPR036890">
    <property type="entry name" value="HATPase_C_sf"/>
</dbReference>
<dbReference type="SUPFAM" id="SSF47384">
    <property type="entry name" value="Homodimeric domain of signal transducing histidine kinase"/>
    <property type="match status" value="1"/>
</dbReference>
<feature type="compositionally biased region" description="Low complexity" evidence="8">
    <location>
        <begin position="917"/>
        <end position="935"/>
    </location>
</feature>
<dbReference type="Pfam" id="PF02518">
    <property type="entry name" value="HATPase_c"/>
    <property type="match status" value="1"/>
</dbReference>
<feature type="region of interest" description="Disordered" evidence="8">
    <location>
        <begin position="788"/>
        <end position="1029"/>
    </location>
</feature>
<feature type="domain" description="Histidine kinase" evidence="9">
    <location>
        <begin position="352"/>
        <end position="569"/>
    </location>
</feature>
<feature type="compositionally biased region" description="Low complexity" evidence="8">
    <location>
        <begin position="1103"/>
        <end position="1112"/>
    </location>
</feature>
<evidence type="ECO:0000256" key="3">
    <source>
        <dbReference type="ARBA" id="ARBA00012438"/>
    </source>
</evidence>
<dbReference type="Pfam" id="PF00512">
    <property type="entry name" value="HisKA"/>
    <property type="match status" value="1"/>
</dbReference>
<dbReference type="CDD" id="cd16922">
    <property type="entry name" value="HATPase_EvgS-ArcB-TorS-like"/>
    <property type="match status" value="1"/>
</dbReference>
<dbReference type="InterPro" id="IPR003594">
    <property type="entry name" value="HATPase_dom"/>
</dbReference>
<feature type="modified residue" description="4-aspartylphosphate" evidence="7">
    <location>
        <position position="665"/>
    </location>
</feature>
<feature type="compositionally biased region" description="Low complexity" evidence="8">
    <location>
        <begin position="1058"/>
        <end position="1068"/>
    </location>
</feature>
<dbReference type="SUPFAM" id="SSF55781">
    <property type="entry name" value="GAF domain-like"/>
    <property type="match status" value="1"/>
</dbReference>
<evidence type="ECO:0000259" key="9">
    <source>
        <dbReference type="PROSITE" id="PS50109"/>
    </source>
</evidence>
<dbReference type="SUPFAM" id="SSF55874">
    <property type="entry name" value="ATPase domain of HSP90 chaperone/DNA topoisomerase II/histidine kinase"/>
    <property type="match status" value="1"/>
</dbReference>
<evidence type="ECO:0000313" key="11">
    <source>
        <dbReference type="EMBL" id="MCK2215549.1"/>
    </source>
</evidence>
<dbReference type="Gene3D" id="3.30.450.40">
    <property type="match status" value="1"/>
</dbReference>
<keyword evidence="12" id="KW-1185">Reference proteome</keyword>
<evidence type="ECO:0000256" key="1">
    <source>
        <dbReference type="ARBA" id="ARBA00000085"/>
    </source>
</evidence>
<keyword evidence="4 7" id="KW-0597">Phosphoprotein</keyword>
<feature type="compositionally biased region" description="Basic residues" evidence="8">
    <location>
        <begin position="827"/>
        <end position="864"/>
    </location>
</feature>
<evidence type="ECO:0000256" key="5">
    <source>
        <dbReference type="ARBA" id="ARBA00022777"/>
    </source>
</evidence>
<keyword evidence="5 11" id="KW-0808">Transferase</keyword>
<dbReference type="Gene3D" id="3.40.50.2300">
    <property type="match status" value="1"/>
</dbReference>
<dbReference type="SMART" id="SM00448">
    <property type="entry name" value="REC"/>
    <property type="match status" value="1"/>
</dbReference>
<evidence type="ECO:0000256" key="8">
    <source>
        <dbReference type="SAM" id="MobiDB-lite"/>
    </source>
</evidence>